<gene>
    <name evidence="3" type="ORF">LX66_5426</name>
</gene>
<keyword evidence="3" id="KW-0269">Exonuclease</keyword>
<keyword evidence="1" id="KW-0732">Signal</keyword>
<dbReference type="GO" id="GO:0004527">
    <property type="term" value="F:exonuclease activity"/>
    <property type="evidence" value="ECO:0007669"/>
    <property type="project" value="UniProtKB-KW"/>
</dbReference>
<dbReference type="SUPFAM" id="SSF56219">
    <property type="entry name" value="DNase I-like"/>
    <property type="match status" value="1"/>
</dbReference>
<organism evidence="3 4">
    <name type="scientific">Chitinophaga japonensis</name>
    <name type="common">Flexibacter japonensis</name>
    <dbReference type="NCBI Taxonomy" id="104662"/>
    <lineage>
        <taxon>Bacteria</taxon>
        <taxon>Pseudomonadati</taxon>
        <taxon>Bacteroidota</taxon>
        <taxon>Chitinophagia</taxon>
        <taxon>Chitinophagales</taxon>
        <taxon>Chitinophagaceae</taxon>
        <taxon>Chitinophaga</taxon>
    </lineage>
</organism>
<keyword evidence="3" id="KW-0255">Endonuclease</keyword>
<dbReference type="Proteomes" id="UP000316778">
    <property type="component" value="Unassembled WGS sequence"/>
</dbReference>
<accession>A0A562SLS2</accession>
<dbReference type="PANTHER" id="PTHR14859">
    <property type="entry name" value="CALCOFLUOR WHITE HYPERSENSITIVE PROTEIN PRECURSOR"/>
    <property type="match status" value="1"/>
</dbReference>
<comment type="caution">
    <text evidence="3">The sequence shown here is derived from an EMBL/GenBank/DDBJ whole genome shotgun (WGS) entry which is preliminary data.</text>
</comment>
<evidence type="ECO:0000313" key="4">
    <source>
        <dbReference type="Proteomes" id="UP000316778"/>
    </source>
</evidence>
<feature type="chain" id="PRO_5021704939" evidence="1">
    <location>
        <begin position="22"/>
        <end position="261"/>
    </location>
</feature>
<keyword evidence="3" id="KW-0378">Hydrolase</keyword>
<proteinExistence type="predicted"/>
<keyword evidence="4" id="KW-1185">Reference proteome</keyword>
<dbReference type="AlphaFoldDB" id="A0A562SLS2"/>
<dbReference type="InterPro" id="IPR036691">
    <property type="entry name" value="Endo/exonu/phosph_ase_sf"/>
</dbReference>
<dbReference type="Pfam" id="PF03372">
    <property type="entry name" value="Exo_endo_phos"/>
    <property type="match status" value="1"/>
</dbReference>
<dbReference type="EMBL" id="VLLG01000007">
    <property type="protein sequence ID" value="TWI82108.1"/>
    <property type="molecule type" value="Genomic_DNA"/>
</dbReference>
<dbReference type="OrthoDB" id="5447300at2"/>
<feature type="domain" description="Endonuclease/exonuclease/phosphatase" evidence="2">
    <location>
        <begin position="27"/>
        <end position="245"/>
    </location>
</feature>
<dbReference type="GO" id="GO:0004519">
    <property type="term" value="F:endonuclease activity"/>
    <property type="evidence" value="ECO:0007669"/>
    <property type="project" value="UniProtKB-KW"/>
</dbReference>
<evidence type="ECO:0000259" key="2">
    <source>
        <dbReference type="Pfam" id="PF03372"/>
    </source>
</evidence>
<feature type="signal peptide" evidence="1">
    <location>
        <begin position="1"/>
        <end position="21"/>
    </location>
</feature>
<evidence type="ECO:0000313" key="3">
    <source>
        <dbReference type="EMBL" id="TWI82108.1"/>
    </source>
</evidence>
<protein>
    <submittedName>
        <fullName evidence="3">Endonuclease/exonuclease/phosphatase family metal-dependent hydrolase</fullName>
    </submittedName>
</protein>
<dbReference type="Gene3D" id="3.60.10.10">
    <property type="entry name" value="Endonuclease/exonuclease/phosphatase"/>
    <property type="match status" value="1"/>
</dbReference>
<dbReference type="GO" id="GO:0016020">
    <property type="term" value="C:membrane"/>
    <property type="evidence" value="ECO:0007669"/>
    <property type="project" value="GOC"/>
</dbReference>
<evidence type="ECO:0000256" key="1">
    <source>
        <dbReference type="SAM" id="SignalP"/>
    </source>
</evidence>
<dbReference type="InterPro" id="IPR051916">
    <property type="entry name" value="GPI-anchor_lipid_remodeler"/>
</dbReference>
<reference evidence="3 4" key="1">
    <citation type="journal article" date="2013" name="Stand. Genomic Sci.">
        <title>Genomic Encyclopedia of Type Strains, Phase I: The one thousand microbial genomes (KMG-I) project.</title>
        <authorList>
            <person name="Kyrpides N.C."/>
            <person name="Woyke T."/>
            <person name="Eisen J.A."/>
            <person name="Garrity G."/>
            <person name="Lilburn T.G."/>
            <person name="Beck B.J."/>
            <person name="Whitman W.B."/>
            <person name="Hugenholtz P."/>
            <person name="Klenk H.P."/>
        </authorList>
    </citation>
    <scope>NUCLEOTIDE SEQUENCE [LARGE SCALE GENOMIC DNA]</scope>
    <source>
        <strain evidence="3 4">DSM 13484</strain>
    </source>
</reference>
<dbReference type="GO" id="GO:0006506">
    <property type="term" value="P:GPI anchor biosynthetic process"/>
    <property type="evidence" value="ECO:0007669"/>
    <property type="project" value="TreeGrafter"/>
</dbReference>
<keyword evidence="3" id="KW-0540">Nuclease</keyword>
<dbReference type="PANTHER" id="PTHR14859:SF15">
    <property type="entry name" value="ENDONUCLEASE_EXONUCLEASE_PHOSPHATASE DOMAIN-CONTAINING PROTEIN"/>
    <property type="match status" value="1"/>
</dbReference>
<dbReference type="RefSeq" id="WP_145719279.1">
    <property type="nucleotide sequence ID" value="NZ_BAAAFY010000003.1"/>
</dbReference>
<name>A0A562SLS2_CHIJA</name>
<sequence length="261" mass="28122">MKRILILTALTVSSLPFMLSAQHLKVLTYNIHHAENMNGETDLQSIANVILATNPDLVALQEVDSVTGRTNGVDQLKELASLTGMYTYFAKAMNYDGGGYGTGILSRLPITAKERIALPGTAGREPRVAGVATIKLPGDSMLQFVSAHLDAGKDPADRVSQATALVKHFTDAKTPVILAGDLNAPPAAKEITILKELFADATQGTGPTCPSDTPTVKLDYILLYPKQHWEVVEPRVIAETVASDHRPVVCELRIKHTTSDE</sequence>
<dbReference type="InterPro" id="IPR005135">
    <property type="entry name" value="Endo/exonuclease/phosphatase"/>
</dbReference>